<evidence type="ECO:0000256" key="2">
    <source>
        <dbReference type="ARBA" id="ARBA00023136"/>
    </source>
</evidence>
<dbReference type="PANTHER" id="PTHR30329">
    <property type="entry name" value="STATOR ELEMENT OF FLAGELLAR MOTOR COMPLEX"/>
    <property type="match status" value="1"/>
</dbReference>
<dbReference type="InterPro" id="IPR006664">
    <property type="entry name" value="OMP_bac"/>
</dbReference>
<dbReference type="AlphaFoldDB" id="A0A660SH35"/>
<feature type="non-terminal residue" evidence="6">
    <location>
        <position position="1"/>
    </location>
</feature>
<name>A0A660SH35_UNCW3</name>
<dbReference type="PANTHER" id="PTHR30329:SF21">
    <property type="entry name" value="LIPOPROTEIN YIAD-RELATED"/>
    <property type="match status" value="1"/>
</dbReference>
<comment type="caution">
    <text evidence="6">The sequence shown here is derived from an EMBL/GenBank/DDBJ whole genome shotgun (WGS) entry which is preliminary data.</text>
</comment>
<accession>A0A660SH35</accession>
<evidence type="ECO:0000256" key="4">
    <source>
        <dbReference type="PROSITE-ProRule" id="PRU00473"/>
    </source>
</evidence>
<evidence type="ECO:0000256" key="1">
    <source>
        <dbReference type="ARBA" id="ARBA00004442"/>
    </source>
</evidence>
<keyword evidence="2 4" id="KW-0472">Membrane</keyword>
<evidence type="ECO:0000256" key="3">
    <source>
        <dbReference type="ARBA" id="ARBA00023237"/>
    </source>
</evidence>
<keyword evidence="3" id="KW-0998">Cell outer membrane</keyword>
<dbReference type="Gene3D" id="3.30.1330.60">
    <property type="entry name" value="OmpA-like domain"/>
    <property type="match status" value="1"/>
</dbReference>
<dbReference type="PRINTS" id="PR01021">
    <property type="entry name" value="OMPADOMAIN"/>
</dbReference>
<evidence type="ECO:0000313" key="6">
    <source>
        <dbReference type="EMBL" id="RKX69963.1"/>
    </source>
</evidence>
<gene>
    <name evidence="6" type="ORF">DRP53_06475</name>
</gene>
<evidence type="ECO:0000313" key="7">
    <source>
        <dbReference type="Proteomes" id="UP000268469"/>
    </source>
</evidence>
<dbReference type="SUPFAM" id="SSF103088">
    <property type="entry name" value="OmpA-like"/>
    <property type="match status" value="1"/>
</dbReference>
<organism evidence="6 7">
    <name type="scientific">candidate division WOR-3 bacterium</name>
    <dbReference type="NCBI Taxonomy" id="2052148"/>
    <lineage>
        <taxon>Bacteria</taxon>
        <taxon>Bacteria division WOR-3</taxon>
    </lineage>
</organism>
<dbReference type="InterPro" id="IPR006665">
    <property type="entry name" value="OmpA-like"/>
</dbReference>
<dbReference type="InterPro" id="IPR050330">
    <property type="entry name" value="Bact_OuterMem_StrucFunc"/>
</dbReference>
<comment type="subcellular location">
    <subcellularLocation>
        <location evidence="1">Cell outer membrane</location>
    </subcellularLocation>
</comment>
<dbReference type="EMBL" id="QNBE01000057">
    <property type="protein sequence ID" value="RKX69963.1"/>
    <property type="molecule type" value="Genomic_DNA"/>
</dbReference>
<proteinExistence type="predicted"/>
<dbReference type="Proteomes" id="UP000268469">
    <property type="component" value="Unassembled WGS sequence"/>
</dbReference>
<sequence length="100" mass="11196">KATIKPESYPILDEAAAILTSHPEIRVEIQGHTDSIGSDAYNLKLSNLRANAVRTYLIERHGIDPSRLVARGYGESRPIADNRTKEGRAQNRRVDFVILK</sequence>
<dbReference type="Pfam" id="PF00691">
    <property type="entry name" value="OmpA"/>
    <property type="match status" value="1"/>
</dbReference>
<dbReference type="PROSITE" id="PS51123">
    <property type="entry name" value="OMPA_2"/>
    <property type="match status" value="1"/>
</dbReference>
<dbReference type="CDD" id="cd07185">
    <property type="entry name" value="OmpA_C-like"/>
    <property type="match status" value="1"/>
</dbReference>
<dbReference type="GO" id="GO:0009279">
    <property type="term" value="C:cell outer membrane"/>
    <property type="evidence" value="ECO:0007669"/>
    <property type="project" value="UniProtKB-SubCell"/>
</dbReference>
<evidence type="ECO:0000259" key="5">
    <source>
        <dbReference type="PROSITE" id="PS51123"/>
    </source>
</evidence>
<feature type="domain" description="OmpA-like" evidence="5">
    <location>
        <begin position="1"/>
        <end position="100"/>
    </location>
</feature>
<dbReference type="InterPro" id="IPR036737">
    <property type="entry name" value="OmpA-like_sf"/>
</dbReference>
<protein>
    <recommendedName>
        <fullName evidence="5">OmpA-like domain-containing protein</fullName>
    </recommendedName>
</protein>
<reference evidence="6 7" key="1">
    <citation type="submission" date="2018-06" db="EMBL/GenBank/DDBJ databases">
        <title>Extensive metabolic versatility and redundancy in microbially diverse, dynamic hydrothermal sediments.</title>
        <authorList>
            <person name="Dombrowski N."/>
            <person name="Teske A."/>
            <person name="Baker B.J."/>
        </authorList>
    </citation>
    <scope>NUCLEOTIDE SEQUENCE [LARGE SCALE GENOMIC DNA]</scope>
    <source>
        <strain evidence="6">B36_G15</strain>
    </source>
</reference>